<reference evidence="1" key="2">
    <citation type="journal article" date="2020" name="Front. Microbiol.">
        <title>Genetic Variants of the DSF Quorum Sensing System in Stenotrophomonas maltophilia Influence Virulence and Resistance Phenotypes Among Genotypically Diverse Clinical Isolates.</title>
        <authorList>
            <person name="Yero D."/>
            <person name="Huedo P."/>
            <person name="Conchillo-Sole O."/>
            <person name="Martinez-Servat S."/>
            <person name="Mamat U."/>
            <person name="Coves X."/>
            <person name="Llanas F."/>
            <person name="Roca I."/>
            <person name="Vila J."/>
            <person name="Schaible U.E."/>
            <person name="Daura X."/>
            <person name="Gibert I."/>
        </authorList>
    </citation>
    <scope>NUCLEOTIDE SEQUENCE</scope>
    <source>
        <strain evidence="1">OG156</strain>
    </source>
</reference>
<evidence type="ECO:0000313" key="1">
    <source>
        <dbReference type="EMBL" id="MBA0310562.1"/>
    </source>
</evidence>
<gene>
    <name evidence="1" type="ORF">D7Y33_05945</name>
</gene>
<dbReference type="EMBL" id="RAUE01000010">
    <property type="protein sequence ID" value="MBA0310562.1"/>
    <property type="molecule type" value="Genomic_DNA"/>
</dbReference>
<evidence type="ECO:0000313" key="2">
    <source>
        <dbReference type="Proteomes" id="UP000822271"/>
    </source>
</evidence>
<organism evidence="1 2">
    <name type="scientific">Stenotrophomonas maltophilia</name>
    <name type="common">Pseudomonas maltophilia</name>
    <name type="synonym">Xanthomonas maltophilia</name>
    <dbReference type="NCBI Taxonomy" id="40324"/>
    <lineage>
        <taxon>Bacteria</taxon>
        <taxon>Pseudomonadati</taxon>
        <taxon>Pseudomonadota</taxon>
        <taxon>Gammaproteobacteria</taxon>
        <taxon>Lysobacterales</taxon>
        <taxon>Lysobacteraceae</taxon>
        <taxon>Stenotrophomonas</taxon>
        <taxon>Stenotrophomonas maltophilia group</taxon>
    </lineage>
</organism>
<sequence>MGSKVVIVRLEVPDAGEELSALELTWAPGTDQGDGCDFQFVSDWDASRLVLETPLEWVAGRQVQPGDESVADAWDAFGNKLGQISGKQLEVVTHQWASADGSYIVRRVSFLKGGKWILPKTRFVVLPSAGSGIVGIYAEPALAVAEAEAQAEQLKNSLSLESNQTSGPQGI</sequence>
<name>A0A2J0SNE4_STEMA</name>
<reference evidence="1" key="1">
    <citation type="submission" date="2018-09" db="EMBL/GenBank/DDBJ databases">
        <authorList>
            <person name="Groschel M."/>
            <person name="Kohl T."/>
            <person name="Conchillo-Sole O."/>
            <person name="Mamat U."/>
            <person name="Yero D."/>
            <person name="Niemann S."/>
            <person name="Daura X."/>
            <person name="Gibert I."/>
        </authorList>
    </citation>
    <scope>NUCLEOTIDE SEQUENCE</scope>
    <source>
        <strain evidence="1">OG156</strain>
    </source>
</reference>
<proteinExistence type="predicted"/>
<dbReference type="Proteomes" id="UP000822271">
    <property type="component" value="Unassembled WGS sequence"/>
</dbReference>
<dbReference type="RefSeq" id="WP_049429753.1">
    <property type="nucleotide sequence ID" value="NZ_CP154630.1"/>
</dbReference>
<dbReference type="AlphaFoldDB" id="A0A2J0SNE4"/>
<accession>A0A2J0SNE4</accession>
<protein>
    <submittedName>
        <fullName evidence="1">Uncharacterized protein</fullName>
    </submittedName>
</protein>
<comment type="caution">
    <text evidence="1">The sequence shown here is derived from an EMBL/GenBank/DDBJ whole genome shotgun (WGS) entry which is preliminary data.</text>
</comment>